<comment type="caution">
    <text evidence="2">The sequence shown here is derived from an EMBL/GenBank/DDBJ whole genome shotgun (WGS) entry which is preliminary data.</text>
</comment>
<feature type="region of interest" description="Disordered" evidence="1">
    <location>
        <begin position="189"/>
        <end position="269"/>
    </location>
</feature>
<gene>
    <name evidence="2" type="ORF">PCOR1329_LOCUS53192</name>
</gene>
<organism evidence="2 3">
    <name type="scientific">Prorocentrum cordatum</name>
    <dbReference type="NCBI Taxonomy" id="2364126"/>
    <lineage>
        <taxon>Eukaryota</taxon>
        <taxon>Sar</taxon>
        <taxon>Alveolata</taxon>
        <taxon>Dinophyceae</taxon>
        <taxon>Prorocentrales</taxon>
        <taxon>Prorocentraceae</taxon>
        <taxon>Prorocentrum</taxon>
    </lineage>
</organism>
<feature type="non-terminal residue" evidence="2">
    <location>
        <position position="1"/>
    </location>
</feature>
<accession>A0ABN9UZJ7</accession>
<feature type="compositionally biased region" description="Basic and acidic residues" evidence="1">
    <location>
        <begin position="219"/>
        <end position="229"/>
    </location>
</feature>
<name>A0ABN9UZJ7_9DINO</name>
<protein>
    <submittedName>
        <fullName evidence="2">Uncharacterized protein</fullName>
    </submittedName>
</protein>
<sequence length="1072" mass="115272">EIPFGKTADDNGDPLCEPCVQELEKTGIFRSVDAAASATRQPDVLKAGWKASRNRADSEGQHSHSVATVVNPATEIHVDCLCVSAAELRYPSKRRPGQFNVAPFKGWTVEGKEEECYAVMGDLPTESTAGYRRVRVGLGPATILNTNHLAQAKSHMPSHGYLSFQLWNDQRTKGIHQDNILGAHLRTSQLKGKQDVTRKGKALNPYEEGGLTRGVKKQNTHDGDDDRGGGDVGDGACTVGGRSTVGGRKKGAASAAASSSDQAPLQSMQMASVQSFSPLANLSQGVKFNRAATEPGRAGPRLPQASPGGKPIGSGHSVPRSGPPTFKLDSASVAEGAAVVYLQCPADPKEKCCYWIQKNDLTQILAGKPMGKEQADASELIGKLANQRAYFGARSVLSAHMQLAEKARKVKASAAAQLDPEVERKHREDLKKAGVQYPPSQMTFMVRRALRKSLKTFEVDASNVTENDSAPFVSQALCFNLGGEVLSEEFGPLNPCLHNGGTTANEKFAFFYEFLLQEVFCAWISNDMEHSNGVYTLARVVLEQVAAELRDPNFPSQPEAETVEIRQCVKLITSSGTVGDDCNNFEEKAALVQAVETAAGQKPDCISSLLWNGLKGAPFHLQSIQGVLAAKDAWEKFGPEIGECIDWLMDAFADGATRDEALAPEEAKQAVGHVYNGIFAPNQGSATITAERLKAFRAVVGSARQLFPMGDSMRGWSATWDKKLAIEGMVAKQFAVEQAVDAVSQCLMNSNTVGVDSRTKLIDALQNSVGLGSDPAAEVILDGIFWRWAGIIHENRAAGEADYEVDEQALSTIAGFLKTTKPKQAKKVAQFFGESRNLAKSAIALPTFGATPMEAARHERIFRAIQVGLSHAMAANDIGNDIEETAVTKRTSWNTTVGFHKEMEHEIKMVAEAIGAESKSTFDAMLNSLKQVGQGGKNGRSWLEGYKGRSLKALVAHGCGALTAEGIDLGKISALAGEVEKEFGIYCDKCEAVGLDKPPRAFTDGVLRAIDQARSLEHVASLVKLLDTTTDHGLLYEATRKLDHALKKGLTKLSPIDVLPALLHKKVDAILG</sequence>
<feature type="region of interest" description="Disordered" evidence="1">
    <location>
        <begin position="291"/>
        <end position="327"/>
    </location>
</feature>
<dbReference type="EMBL" id="CAUYUJ010016482">
    <property type="protein sequence ID" value="CAK0865750.1"/>
    <property type="molecule type" value="Genomic_DNA"/>
</dbReference>
<evidence type="ECO:0000313" key="3">
    <source>
        <dbReference type="Proteomes" id="UP001189429"/>
    </source>
</evidence>
<dbReference type="Proteomes" id="UP001189429">
    <property type="component" value="Unassembled WGS sequence"/>
</dbReference>
<evidence type="ECO:0000256" key="1">
    <source>
        <dbReference type="SAM" id="MobiDB-lite"/>
    </source>
</evidence>
<keyword evidence="3" id="KW-1185">Reference proteome</keyword>
<reference evidence="2" key="1">
    <citation type="submission" date="2023-10" db="EMBL/GenBank/DDBJ databases">
        <authorList>
            <person name="Chen Y."/>
            <person name="Shah S."/>
            <person name="Dougan E. K."/>
            <person name="Thang M."/>
            <person name="Chan C."/>
        </authorList>
    </citation>
    <scope>NUCLEOTIDE SEQUENCE [LARGE SCALE GENOMIC DNA]</scope>
</reference>
<evidence type="ECO:0000313" key="2">
    <source>
        <dbReference type="EMBL" id="CAK0865750.1"/>
    </source>
</evidence>
<proteinExistence type="predicted"/>